<organism evidence="2 3">
    <name type="scientific">Streptomyces thinghirensis</name>
    <dbReference type="NCBI Taxonomy" id="551547"/>
    <lineage>
        <taxon>Bacteria</taxon>
        <taxon>Bacillati</taxon>
        <taxon>Actinomycetota</taxon>
        <taxon>Actinomycetes</taxon>
        <taxon>Kitasatosporales</taxon>
        <taxon>Streptomycetaceae</taxon>
        <taxon>Streptomyces</taxon>
    </lineage>
</organism>
<protein>
    <submittedName>
        <fullName evidence="2">Uncharacterized protein</fullName>
    </submittedName>
</protein>
<evidence type="ECO:0000256" key="1">
    <source>
        <dbReference type="SAM" id="MobiDB-lite"/>
    </source>
</evidence>
<proteinExistence type="predicted"/>
<name>A0ABP9T017_9ACTN</name>
<gene>
    <name evidence="2" type="ORF">GCM10023323_09980</name>
</gene>
<keyword evidence="3" id="KW-1185">Reference proteome</keyword>
<sequence length="187" mass="20198">MRPHLTPAIDAHVRLDTHPTHPSAVQAVLTGTQARVASMALEAAGWSAAATGVLVLARIDHEEPYWAADAAQHLTAEGITVEITPHLQEAIDEDWTWPNYPTPWLNRSEIREVSNQAQKVQDDIRNGHRLIHAHAHELAGSVIQSVRYAWSPGELPGSTPPGPSGSGGCRRPAGAVQLSRGHAGWPR</sequence>
<evidence type="ECO:0000313" key="2">
    <source>
        <dbReference type="EMBL" id="GAA5204893.1"/>
    </source>
</evidence>
<dbReference type="EMBL" id="BAABJR010000002">
    <property type="protein sequence ID" value="GAA5204893.1"/>
    <property type="molecule type" value="Genomic_DNA"/>
</dbReference>
<evidence type="ECO:0000313" key="3">
    <source>
        <dbReference type="Proteomes" id="UP001499878"/>
    </source>
</evidence>
<reference evidence="3" key="1">
    <citation type="journal article" date="2019" name="Int. J. Syst. Evol. Microbiol.">
        <title>The Global Catalogue of Microorganisms (GCM) 10K type strain sequencing project: providing services to taxonomists for standard genome sequencing and annotation.</title>
        <authorList>
            <consortium name="The Broad Institute Genomics Platform"/>
            <consortium name="The Broad Institute Genome Sequencing Center for Infectious Disease"/>
            <person name="Wu L."/>
            <person name="Ma J."/>
        </authorList>
    </citation>
    <scope>NUCLEOTIDE SEQUENCE [LARGE SCALE GENOMIC DNA]</scope>
    <source>
        <strain evidence="3">JCM 18306</strain>
    </source>
</reference>
<comment type="caution">
    <text evidence="2">The sequence shown here is derived from an EMBL/GenBank/DDBJ whole genome shotgun (WGS) entry which is preliminary data.</text>
</comment>
<dbReference type="Proteomes" id="UP001499878">
    <property type="component" value="Unassembled WGS sequence"/>
</dbReference>
<accession>A0ABP9T017</accession>
<feature type="region of interest" description="Disordered" evidence="1">
    <location>
        <begin position="153"/>
        <end position="187"/>
    </location>
</feature>